<evidence type="ECO:0000259" key="8">
    <source>
        <dbReference type="Pfam" id="PF05622"/>
    </source>
</evidence>
<feature type="domain" description="HOOK N-terminal" evidence="9">
    <location>
        <begin position="37"/>
        <end position="153"/>
    </location>
</feature>
<evidence type="ECO:0000313" key="10">
    <source>
        <dbReference type="Ensembl" id="ENSONIP00000078733.1"/>
    </source>
</evidence>
<gene>
    <name evidence="10" type="primary">HOOK2</name>
</gene>
<keyword evidence="3" id="KW-0963">Cytoplasm</keyword>
<dbReference type="GO" id="GO:0030705">
    <property type="term" value="P:cytoskeleton-dependent intracellular transport"/>
    <property type="evidence" value="ECO:0007669"/>
    <property type="project" value="InterPro"/>
</dbReference>
<keyword evidence="4" id="KW-0493">Microtubule</keyword>
<evidence type="ECO:0000256" key="1">
    <source>
        <dbReference type="ARBA" id="ARBA00004245"/>
    </source>
</evidence>
<comment type="similarity">
    <text evidence="2">Belongs to the hook family.</text>
</comment>
<dbReference type="FunFam" id="1.10.418.10:FF:000024">
    <property type="entry name" value="Hook homolog 3 (Drosophila)"/>
    <property type="match status" value="1"/>
</dbReference>
<dbReference type="GO" id="GO:0005874">
    <property type="term" value="C:microtubule"/>
    <property type="evidence" value="ECO:0007669"/>
    <property type="project" value="UniProtKB-KW"/>
</dbReference>
<feature type="coiled-coil region" evidence="7">
    <location>
        <begin position="182"/>
        <end position="428"/>
    </location>
</feature>
<dbReference type="GO" id="GO:0005813">
    <property type="term" value="C:centrosome"/>
    <property type="evidence" value="ECO:0007669"/>
    <property type="project" value="TreeGrafter"/>
</dbReference>
<dbReference type="InterPro" id="IPR008636">
    <property type="entry name" value="Hook_C"/>
</dbReference>
<evidence type="ECO:0000256" key="4">
    <source>
        <dbReference type="ARBA" id="ARBA00022701"/>
    </source>
</evidence>
<keyword evidence="6" id="KW-0206">Cytoskeleton</keyword>
<keyword evidence="11" id="KW-1185">Reference proteome</keyword>
<dbReference type="InterPro" id="IPR036872">
    <property type="entry name" value="CH_dom_sf"/>
</dbReference>
<dbReference type="AlphaFoldDB" id="A0A669F6U8"/>
<evidence type="ECO:0000256" key="6">
    <source>
        <dbReference type="ARBA" id="ARBA00023212"/>
    </source>
</evidence>
<evidence type="ECO:0000256" key="3">
    <source>
        <dbReference type="ARBA" id="ARBA00022490"/>
    </source>
</evidence>
<evidence type="ECO:0000313" key="11">
    <source>
        <dbReference type="Proteomes" id="UP000005207"/>
    </source>
</evidence>
<dbReference type="PANTHER" id="PTHR18947">
    <property type="entry name" value="HOOK PROTEINS"/>
    <property type="match status" value="1"/>
</dbReference>
<dbReference type="Pfam" id="PF19047">
    <property type="entry name" value="HOOK_N"/>
    <property type="match status" value="1"/>
</dbReference>
<keyword evidence="5 7" id="KW-0175">Coiled coil</keyword>
<dbReference type="GeneTree" id="ENSGT00940000160152"/>
<dbReference type="InterPro" id="IPR043936">
    <property type="entry name" value="HOOK_N"/>
</dbReference>
<feature type="coiled-coil region" evidence="7">
    <location>
        <begin position="474"/>
        <end position="585"/>
    </location>
</feature>
<dbReference type="Pfam" id="PF05622">
    <property type="entry name" value="HOOK"/>
    <property type="match status" value="1"/>
</dbReference>
<reference evidence="10" key="2">
    <citation type="submission" date="2025-08" db="UniProtKB">
        <authorList>
            <consortium name="Ensembl"/>
        </authorList>
    </citation>
    <scope>IDENTIFICATION</scope>
</reference>
<evidence type="ECO:0000259" key="9">
    <source>
        <dbReference type="Pfam" id="PF19047"/>
    </source>
</evidence>
<accession>A0A669F6U8</accession>
<dbReference type="GO" id="GO:0008017">
    <property type="term" value="F:microtubule binding"/>
    <property type="evidence" value="ECO:0007669"/>
    <property type="project" value="InterPro"/>
</dbReference>
<feature type="domain" description="Hook C-terminal" evidence="8">
    <location>
        <begin position="194"/>
        <end position="589"/>
    </location>
</feature>
<evidence type="ECO:0000256" key="5">
    <source>
        <dbReference type="ARBA" id="ARBA00023054"/>
    </source>
</evidence>
<evidence type="ECO:0000256" key="2">
    <source>
        <dbReference type="ARBA" id="ARBA00006946"/>
    </source>
</evidence>
<dbReference type="SUPFAM" id="SSF116907">
    <property type="entry name" value="Hook domain"/>
    <property type="match status" value="1"/>
</dbReference>
<reference evidence="11" key="1">
    <citation type="submission" date="2012-01" db="EMBL/GenBank/DDBJ databases">
        <title>The Genome Sequence of Oreochromis niloticus (Nile Tilapia).</title>
        <authorList>
            <consortium name="Broad Institute Genome Assembly Team"/>
            <consortium name="Broad Institute Sequencing Platform"/>
            <person name="Di Palma F."/>
            <person name="Johnson J."/>
            <person name="Lander E.S."/>
            <person name="Lindblad-Toh K."/>
        </authorList>
    </citation>
    <scope>NUCLEOTIDE SEQUENCE [LARGE SCALE GENOMIC DNA]</scope>
</reference>
<dbReference type="PANTHER" id="PTHR18947:SF37">
    <property type="entry name" value="PROTEIN HOOK HOMOLOG 2"/>
    <property type="match status" value="1"/>
</dbReference>
<dbReference type="GO" id="GO:0031122">
    <property type="term" value="P:cytoplasmic microtubule organization"/>
    <property type="evidence" value="ECO:0007669"/>
    <property type="project" value="InterPro"/>
</dbReference>
<name>A0A669F6U8_ORENI</name>
<organism evidence="10 11">
    <name type="scientific">Oreochromis niloticus</name>
    <name type="common">Nile tilapia</name>
    <name type="synonym">Tilapia nilotica</name>
    <dbReference type="NCBI Taxonomy" id="8128"/>
    <lineage>
        <taxon>Eukaryota</taxon>
        <taxon>Metazoa</taxon>
        <taxon>Chordata</taxon>
        <taxon>Craniata</taxon>
        <taxon>Vertebrata</taxon>
        <taxon>Euteleostomi</taxon>
        <taxon>Actinopterygii</taxon>
        <taxon>Neopterygii</taxon>
        <taxon>Teleostei</taxon>
        <taxon>Neoteleostei</taxon>
        <taxon>Acanthomorphata</taxon>
        <taxon>Ovalentaria</taxon>
        <taxon>Cichlomorphae</taxon>
        <taxon>Cichliformes</taxon>
        <taxon>Cichlidae</taxon>
        <taxon>African cichlids</taxon>
        <taxon>Pseudocrenilabrinae</taxon>
        <taxon>Oreochromini</taxon>
        <taxon>Oreochromis</taxon>
    </lineage>
</organism>
<comment type="subcellular location">
    <subcellularLocation>
        <location evidence="1">Cytoplasm</location>
        <location evidence="1">Cytoskeleton</location>
    </subcellularLocation>
</comment>
<dbReference type="Gene3D" id="1.10.418.10">
    <property type="entry name" value="Calponin-like domain"/>
    <property type="match status" value="1"/>
</dbReference>
<dbReference type="Ensembl" id="ENSONIT00000054320.1">
    <property type="protein sequence ID" value="ENSONIP00000078733.1"/>
    <property type="gene ID" value="ENSONIG00000008175.2"/>
</dbReference>
<evidence type="ECO:0000256" key="7">
    <source>
        <dbReference type="SAM" id="Coils"/>
    </source>
</evidence>
<dbReference type="Proteomes" id="UP000005207">
    <property type="component" value="Linkage group LG4"/>
</dbReference>
<dbReference type="GO" id="GO:0051959">
    <property type="term" value="F:dynein light intermediate chain binding"/>
    <property type="evidence" value="ECO:0007669"/>
    <property type="project" value="TreeGrafter"/>
</dbReference>
<proteinExistence type="inferred from homology"/>
<dbReference type="GO" id="GO:0010256">
    <property type="term" value="P:endomembrane system organization"/>
    <property type="evidence" value="ECO:0007669"/>
    <property type="project" value="UniProtKB-ARBA"/>
</dbReference>
<reference evidence="10" key="3">
    <citation type="submission" date="2025-09" db="UniProtKB">
        <authorList>
            <consortium name="Ensembl"/>
        </authorList>
    </citation>
    <scope>IDENTIFICATION</scope>
</reference>
<sequence length="694" mass="80691">MNSFTLSLSLKGQKHRVSLPCGLVLLISVSRDVSSLQFSCALINRDPSWFNETWLGRIKEESGANWRLKVSNLKKILKSMMEYYHDVLGHQVSDEHMPDVNLIGEMGDVTELGKLVQLVLGCAVSCEKKQEQIQQIMTLEESVQHVVMTAIQELLSKEPSSEPGSPETYGDFDYQSRKYYFLSEEADEKDDLSQRCRDLEHQLSVALEEKMSLQAETRSLKEKLSLSESLDASTTAITGKKLLLLQSQMEQLQEENYRLENGRDDMRVRAEILEREVAELQLRNEELTSLAQEAQALKDEMDILRHSSDRVNQLEAMVETYKRKLEDLGDLRRQVRLLEERNTVYMQRTCELEEELRRANAVRSQLDTYKRQAHELHTKHSAEAMKAEKWQFEYKNLHDKYDALLKEKERLIAERDTLRETNDELRCAQVQQRYLSGAGDGDTVENLAAEIMPTEIKETVVRLQSENKMLCVQEETYRQKLVEVQAELEEAQRSKNGLETQNRLNQQQISELRSQVEELQKALQEQDSKNEDVSGKTGLEKLHEAQSDLQKKKEKCHIDELQEILRKKDEDMKQMEQRYKRYVEKARTVSGYRSTPPFISHCLKTSHDYEKSRARHDQEEKLIIGAWYKMVSEQANTQKLKQELHPHHPIPHCFIFLFPSPSSPVREWHCIRKCLVSGWVPPTRPCPSSPSRDN</sequence>
<protein>
    <submittedName>
        <fullName evidence="10">Hook microtubule tethering protein 2</fullName>
    </submittedName>
</protein>
<dbReference type="GO" id="GO:0005737">
    <property type="term" value="C:cytoplasm"/>
    <property type="evidence" value="ECO:0007669"/>
    <property type="project" value="TreeGrafter"/>
</dbReference>